<feature type="non-terminal residue" evidence="1">
    <location>
        <position position="102"/>
    </location>
</feature>
<comment type="caution">
    <text evidence="1">The sequence shown here is derived from an EMBL/GenBank/DDBJ whole genome shotgun (WGS) entry which is preliminary data.</text>
</comment>
<dbReference type="PANTHER" id="PTHR28052:SF1">
    <property type="entry name" value="UPF0545 PROTEIN C22ORF39"/>
    <property type="match status" value="1"/>
</dbReference>
<evidence type="ECO:0000313" key="1">
    <source>
        <dbReference type="EMBL" id="KAJ2846576.1"/>
    </source>
</evidence>
<gene>
    <name evidence="1" type="ORF">IWW36_004287</name>
</gene>
<accession>A0A9W8LWE7</accession>
<dbReference type="EMBL" id="JANBUW010000504">
    <property type="protein sequence ID" value="KAJ2846576.1"/>
    <property type="molecule type" value="Genomic_DNA"/>
</dbReference>
<dbReference type="OrthoDB" id="2017405at2759"/>
<evidence type="ECO:0000313" key="2">
    <source>
        <dbReference type="Proteomes" id="UP001139887"/>
    </source>
</evidence>
<reference evidence="1" key="1">
    <citation type="submission" date="2022-07" db="EMBL/GenBank/DDBJ databases">
        <title>Phylogenomic reconstructions and comparative analyses of Kickxellomycotina fungi.</title>
        <authorList>
            <person name="Reynolds N.K."/>
            <person name="Stajich J.E."/>
            <person name="Barry K."/>
            <person name="Grigoriev I.V."/>
            <person name="Crous P."/>
            <person name="Smith M.E."/>
        </authorList>
    </citation>
    <scope>NUCLEOTIDE SEQUENCE</scope>
    <source>
        <strain evidence="1">NRRL 1566</strain>
    </source>
</reference>
<sequence>MSNSKDIHIKSEANLPPDYYTCKASLAFDQWVGCLSVGKQLTSYYRYGEKTSCSKYWKKLKLCMKVKARSEEAGNALMREFRQQEEQKQKTLPNVLDVWTIR</sequence>
<keyword evidence="2" id="KW-1185">Reference proteome</keyword>
<dbReference type="InterPro" id="IPR021475">
    <property type="entry name" value="Pants/Emi1-like"/>
</dbReference>
<protein>
    <submittedName>
        <fullName evidence="1">Uncharacterized protein</fullName>
    </submittedName>
</protein>
<proteinExistence type="predicted"/>
<name>A0A9W8LWE7_9FUNG</name>
<dbReference type="AlphaFoldDB" id="A0A9W8LWE7"/>
<organism evidence="1 2">
    <name type="scientific">Coemansia brasiliensis</name>
    <dbReference type="NCBI Taxonomy" id="2650707"/>
    <lineage>
        <taxon>Eukaryota</taxon>
        <taxon>Fungi</taxon>
        <taxon>Fungi incertae sedis</taxon>
        <taxon>Zoopagomycota</taxon>
        <taxon>Kickxellomycotina</taxon>
        <taxon>Kickxellomycetes</taxon>
        <taxon>Kickxellales</taxon>
        <taxon>Kickxellaceae</taxon>
        <taxon>Coemansia</taxon>
    </lineage>
</organism>
<dbReference type="PANTHER" id="PTHR28052">
    <property type="entry name" value="UPF0545 PROTEIN C22ORF39"/>
    <property type="match status" value="1"/>
</dbReference>
<dbReference type="Pfam" id="PF11326">
    <property type="entry name" value="PANTS-like"/>
    <property type="match status" value="1"/>
</dbReference>
<dbReference type="Proteomes" id="UP001139887">
    <property type="component" value="Unassembled WGS sequence"/>
</dbReference>